<keyword evidence="4" id="KW-1185">Reference proteome</keyword>
<evidence type="ECO:0000259" key="2">
    <source>
        <dbReference type="Pfam" id="PF14529"/>
    </source>
</evidence>
<feature type="coiled-coil region" evidence="1">
    <location>
        <begin position="1"/>
        <end position="28"/>
    </location>
</feature>
<comment type="caution">
    <text evidence="3">The sequence shown here is derived from an EMBL/GenBank/DDBJ whole genome shotgun (WGS) entry which is preliminary data.</text>
</comment>
<feature type="domain" description="Endonuclease/exonuclease/phosphatase" evidence="2">
    <location>
        <begin position="192"/>
        <end position="264"/>
    </location>
</feature>
<sequence>MQIENDKLEETRKQLQKMTKEKECEVVKEVRNGIEQLAAQKIWIVEELELKIKSYAEAVAGKTAPPNNQITTLEKNWVKPTLHTPTKTTDTAENTLEHVRKLLQNFGTDYVEDIKQALKTHNKGLTEHMQEEDWRRGYTGIRVVQCNNLLEGEVNKAAVVVFDNNIRITQFPALTTTNVVTARLSTECWDVIVVSYYFEPGKDISLYLKQLGDIVSTVKQRIILGGDANAKNPWWGGSKVDRRGLDFEASVNEWGLHILNRMDRSQHSILLEAPDV</sequence>
<dbReference type="AlphaFoldDB" id="A0A821X7R1"/>
<dbReference type="InterPro" id="IPR005135">
    <property type="entry name" value="Endo/exonuclease/phosphatase"/>
</dbReference>
<proteinExistence type="predicted"/>
<dbReference type="Pfam" id="PF14529">
    <property type="entry name" value="Exo_endo_phos_2"/>
    <property type="match status" value="1"/>
</dbReference>
<dbReference type="EMBL" id="CAJOBZ010000066">
    <property type="protein sequence ID" value="CAF4940560.1"/>
    <property type="molecule type" value="Genomic_DNA"/>
</dbReference>
<reference evidence="3" key="1">
    <citation type="submission" date="2021-02" db="EMBL/GenBank/DDBJ databases">
        <authorList>
            <person name="Steward A R."/>
        </authorList>
    </citation>
    <scope>NUCLEOTIDE SEQUENCE</scope>
</reference>
<dbReference type="SUPFAM" id="SSF56219">
    <property type="entry name" value="DNase I-like"/>
    <property type="match status" value="1"/>
</dbReference>
<dbReference type="InterPro" id="IPR036691">
    <property type="entry name" value="Endo/exonu/phosph_ase_sf"/>
</dbReference>
<dbReference type="Gene3D" id="3.60.10.10">
    <property type="entry name" value="Endonuclease/exonuclease/phosphatase"/>
    <property type="match status" value="1"/>
</dbReference>
<organism evidence="3 4">
    <name type="scientific">Pieris macdunnoughi</name>
    <dbReference type="NCBI Taxonomy" id="345717"/>
    <lineage>
        <taxon>Eukaryota</taxon>
        <taxon>Metazoa</taxon>
        <taxon>Ecdysozoa</taxon>
        <taxon>Arthropoda</taxon>
        <taxon>Hexapoda</taxon>
        <taxon>Insecta</taxon>
        <taxon>Pterygota</taxon>
        <taxon>Neoptera</taxon>
        <taxon>Endopterygota</taxon>
        <taxon>Lepidoptera</taxon>
        <taxon>Glossata</taxon>
        <taxon>Ditrysia</taxon>
        <taxon>Papilionoidea</taxon>
        <taxon>Pieridae</taxon>
        <taxon>Pierinae</taxon>
        <taxon>Pieris</taxon>
    </lineage>
</organism>
<dbReference type="GO" id="GO:0003824">
    <property type="term" value="F:catalytic activity"/>
    <property type="evidence" value="ECO:0007669"/>
    <property type="project" value="InterPro"/>
</dbReference>
<keyword evidence="1" id="KW-0175">Coiled coil</keyword>
<evidence type="ECO:0000313" key="3">
    <source>
        <dbReference type="EMBL" id="CAF4940560.1"/>
    </source>
</evidence>
<evidence type="ECO:0000256" key="1">
    <source>
        <dbReference type="SAM" id="Coils"/>
    </source>
</evidence>
<accession>A0A821X7R1</accession>
<evidence type="ECO:0000313" key="4">
    <source>
        <dbReference type="Proteomes" id="UP000663880"/>
    </source>
</evidence>
<dbReference type="OrthoDB" id="411871at2759"/>
<protein>
    <recommendedName>
        <fullName evidence="2">Endonuclease/exonuclease/phosphatase domain-containing protein</fullName>
    </recommendedName>
</protein>
<dbReference type="Proteomes" id="UP000663880">
    <property type="component" value="Unassembled WGS sequence"/>
</dbReference>
<name>A0A821X7R1_9NEOP</name>
<gene>
    <name evidence="3" type="ORF">PMACD_LOCUS14689</name>
</gene>